<organism evidence="2 3">
    <name type="scientific">Streptodolium elevatio</name>
    <dbReference type="NCBI Taxonomy" id="3157996"/>
    <lineage>
        <taxon>Bacteria</taxon>
        <taxon>Bacillati</taxon>
        <taxon>Actinomycetota</taxon>
        <taxon>Actinomycetes</taxon>
        <taxon>Kitasatosporales</taxon>
        <taxon>Streptomycetaceae</taxon>
        <taxon>Streptodolium</taxon>
    </lineage>
</organism>
<evidence type="ECO:0000259" key="1">
    <source>
        <dbReference type="PROSITE" id="PS51725"/>
    </source>
</evidence>
<keyword evidence="2" id="KW-0560">Oxidoreductase</keyword>
<dbReference type="GO" id="GO:0004497">
    <property type="term" value="F:monooxygenase activity"/>
    <property type="evidence" value="ECO:0007669"/>
    <property type="project" value="UniProtKB-KW"/>
</dbReference>
<dbReference type="InterPro" id="IPR011008">
    <property type="entry name" value="Dimeric_a/b-barrel"/>
</dbReference>
<dbReference type="EC" id="1.14.-.-" evidence="2"/>
<comment type="caution">
    <text evidence="2">The sequence shown here is derived from an EMBL/GenBank/DDBJ whole genome shotgun (WGS) entry which is preliminary data.</text>
</comment>
<dbReference type="InterPro" id="IPR007138">
    <property type="entry name" value="ABM_dom"/>
</dbReference>
<dbReference type="PANTHER" id="PTHR37811">
    <property type="entry name" value="BLL5343 PROTEIN"/>
    <property type="match status" value="1"/>
</dbReference>
<evidence type="ECO:0000313" key="3">
    <source>
        <dbReference type="Proteomes" id="UP001551482"/>
    </source>
</evidence>
<dbReference type="Gene3D" id="3.30.70.100">
    <property type="match status" value="1"/>
</dbReference>
<dbReference type="PROSITE" id="PS51725">
    <property type="entry name" value="ABM"/>
    <property type="match status" value="1"/>
</dbReference>
<protein>
    <submittedName>
        <fullName evidence="2">Antibiotic biosynthesis monooxygenase</fullName>
        <ecNumber evidence="2">1.14.-.-</ecNumber>
    </submittedName>
</protein>
<evidence type="ECO:0000313" key="2">
    <source>
        <dbReference type="EMBL" id="MEU8137142.1"/>
    </source>
</evidence>
<dbReference type="RefSeq" id="WP_358358600.1">
    <property type="nucleotide sequence ID" value="NZ_JBEZFP010000080.1"/>
</dbReference>
<sequence>MTDEFAYAPGQIVTVFRSRLRPDAAPDFQAVAAEMLETARAMPGFVDYKVYVAEDGERVSVIVFETAEQQRAWREHPRHRAAQQAGRERFYSDYSMQISVCTAAWRFPDA</sequence>
<feature type="domain" description="ABM" evidence="1">
    <location>
        <begin position="12"/>
        <end position="103"/>
    </location>
</feature>
<dbReference type="PANTHER" id="PTHR37811:SF2">
    <property type="entry name" value="ABM DOMAIN-CONTAINING PROTEIN"/>
    <property type="match status" value="1"/>
</dbReference>
<name>A0ABV3DNV5_9ACTN</name>
<proteinExistence type="predicted"/>
<accession>A0ABV3DNV5</accession>
<dbReference type="InterPro" id="IPR052936">
    <property type="entry name" value="Jasmonate_Hydroxylase-like"/>
</dbReference>
<keyword evidence="2" id="KW-0503">Monooxygenase</keyword>
<dbReference type="EMBL" id="JBEZFP010000080">
    <property type="protein sequence ID" value="MEU8137142.1"/>
    <property type="molecule type" value="Genomic_DNA"/>
</dbReference>
<dbReference type="SUPFAM" id="SSF54909">
    <property type="entry name" value="Dimeric alpha+beta barrel"/>
    <property type="match status" value="1"/>
</dbReference>
<reference evidence="2 3" key="1">
    <citation type="submission" date="2024-06" db="EMBL/GenBank/DDBJ databases">
        <title>The Natural Products Discovery Center: Release of the First 8490 Sequenced Strains for Exploring Actinobacteria Biosynthetic Diversity.</title>
        <authorList>
            <person name="Kalkreuter E."/>
            <person name="Kautsar S.A."/>
            <person name="Yang D."/>
            <person name="Bader C.D."/>
            <person name="Teijaro C.N."/>
            <person name="Fluegel L."/>
            <person name="Davis C.M."/>
            <person name="Simpson J.R."/>
            <person name="Lauterbach L."/>
            <person name="Steele A.D."/>
            <person name="Gui C."/>
            <person name="Meng S."/>
            <person name="Li G."/>
            <person name="Viehrig K."/>
            <person name="Ye F."/>
            <person name="Su P."/>
            <person name="Kiefer A.F."/>
            <person name="Nichols A."/>
            <person name="Cepeda A.J."/>
            <person name="Yan W."/>
            <person name="Fan B."/>
            <person name="Jiang Y."/>
            <person name="Adhikari A."/>
            <person name="Zheng C.-J."/>
            <person name="Schuster L."/>
            <person name="Cowan T.M."/>
            <person name="Smanski M.J."/>
            <person name="Chevrette M.G."/>
            <person name="De Carvalho L.P.S."/>
            <person name="Shen B."/>
        </authorList>
    </citation>
    <scope>NUCLEOTIDE SEQUENCE [LARGE SCALE GENOMIC DNA]</scope>
    <source>
        <strain evidence="2 3">NPDC048946</strain>
    </source>
</reference>
<dbReference type="Pfam" id="PF03992">
    <property type="entry name" value="ABM"/>
    <property type="match status" value="1"/>
</dbReference>
<dbReference type="Proteomes" id="UP001551482">
    <property type="component" value="Unassembled WGS sequence"/>
</dbReference>
<gene>
    <name evidence="2" type="ORF">AB0C36_26950</name>
</gene>
<keyword evidence="3" id="KW-1185">Reference proteome</keyword>